<dbReference type="Pfam" id="PF08327">
    <property type="entry name" value="AHSA1"/>
    <property type="match status" value="1"/>
</dbReference>
<proteinExistence type="inferred from homology"/>
<feature type="non-terminal residue" evidence="3">
    <location>
        <position position="92"/>
    </location>
</feature>
<evidence type="ECO:0000313" key="4">
    <source>
        <dbReference type="Proteomes" id="UP001165561"/>
    </source>
</evidence>
<sequence length="92" mass="10558">MPITSVEKDLDALTMTVVADFPVPVRRLWDAYADPRQIEKFWGPVEWPATFTRHDMTTGGRSTYYMSGPDGQRSAGYWEFLAVEPGRVFEVR</sequence>
<gene>
    <name evidence="3" type="ORF">PU560_03900</name>
</gene>
<name>A0ABT5TU75_9MICO</name>
<evidence type="ECO:0000259" key="2">
    <source>
        <dbReference type="Pfam" id="PF08327"/>
    </source>
</evidence>
<organism evidence="3 4">
    <name type="scientific">Georgenia halotolerans</name>
    <dbReference type="NCBI Taxonomy" id="3028317"/>
    <lineage>
        <taxon>Bacteria</taxon>
        <taxon>Bacillati</taxon>
        <taxon>Actinomycetota</taxon>
        <taxon>Actinomycetes</taxon>
        <taxon>Micrococcales</taxon>
        <taxon>Bogoriellaceae</taxon>
        <taxon>Georgenia</taxon>
    </lineage>
</organism>
<keyword evidence="4" id="KW-1185">Reference proteome</keyword>
<dbReference type="CDD" id="cd07814">
    <property type="entry name" value="SRPBCC_CalC_Aha1-like"/>
    <property type="match status" value="1"/>
</dbReference>
<dbReference type="Proteomes" id="UP001165561">
    <property type="component" value="Unassembled WGS sequence"/>
</dbReference>
<feature type="domain" description="Activator of Hsp90 ATPase homologue 1/2-like C-terminal" evidence="2">
    <location>
        <begin position="23"/>
        <end position="89"/>
    </location>
</feature>
<evidence type="ECO:0000256" key="1">
    <source>
        <dbReference type="ARBA" id="ARBA00006817"/>
    </source>
</evidence>
<dbReference type="EMBL" id="JARACI010000576">
    <property type="protein sequence ID" value="MDD9205611.1"/>
    <property type="molecule type" value="Genomic_DNA"/>
</dbReference>
<comment type="caution">
    <text evidence="3">The sequence shown here is derived from an EMBL/GenBank/DDBJ whole genome shotgun (WGS) entry which is preliminary data.</text>
</comment>
<dbReference type="SUPFAM" id="SSF55961">
    <property type="entry name" value="Bet v1-like"/>
    <property type="match status" value="1"/>
</dbReference>
<reference evidence="3" key="1">
    <citation type="submission" date="2023-02" db="EMBL/GenBank/DDBJ databases">
        <title>Georgenia sp.10Sc9-8, isolated from a soil sample collected from the Taklamakan desert.</title>
        <authorList>
            <person name="Liu S."/>
        </authorList>
    </citation>
    <scope>NUCLEOTIDE SEQUENCE</scope>
    <source>
        <strain evidence="3">10Sc9-8</strain>
    </source>
</reference>
<evidence type="ECO:0000313" key="3">
    <source>
        <dbReference type="EMBL" id="MDD9205611.1"/>
    </source>
</evidence>
<accession>A0ABT5TU75</accession>
<dbReference type="Gene3D" id="3.30.530.20">
    <property type="match status" value="1"/>
</dbReference>
<protein>
    <submittedName>
        <fullName evidence="3">SRPBCC domain-containing protein</fullName>
    </submittedName>
</protein>
<dbReference type="InterPro" id="IPR023393">
    <property type="entry name" value="START-like_dom_sf"/>
</dbReference>
<dbReference type="InterPro" id="IPR013538">
    <property type="entry name" value="ASHA1/2-like_C"/>
</dbReference>
<comment type="similarity">
    <text evidence="1">Belongs to the AHA1 family.</text>
</comment>